<evidence type="ECO:0000256" key="6">
    <source>
        <dbReference type="ARBA" id="ARBA00022840"/>
    </source>
</evidence>
<dbReference type="InterPro" id="IPR050445">
    <property type="entry name" value="Bact_polysacc_biosynth/exp"/>
</dbReference>
<name>A0A437SCY3_BACTU</name>
<dbReference type="PANTHER" id="PTHR32309:SF13">
    <property type="entry name" value="FERRIC ENTEROBACTIN TRANSPORT PROTEIN FEPE"/>
    <property type="match status" value="1"/>
</dbReference>
<dbReference type="GO" id="GO:0005886">
    <property type="term" value="C:plasma membrane"/>
    <property type="evidence" value="ECO:0007669"/>
    <property type="project" value="UniProtKB-ARBA"/>
</dbReference>
<dbReference type="SUPFAM" id="SSF52540">
    <property type="entry name" value="P-loop containing nucleoside triphosphate hydrolases"/>
    <property type="match status" value="1"/>
</dbReference>
<evidence type="ECO:0000256" key="7">
    <source>
        <dbReference type="ARBA" id="ARBA00023137"/>
    </source>
</evidence>
<evidence type="ECO:0000259" key="9">
    <source>
        <dbReference type="Pfam" id="PF13614"/>
    </source>
</evidence>
<accession>A0A437SCY3</accession>
<protein>
    <recommendedName>
        <fullName evidence="2">non-specific protein-tyrosine kinase</fullName>
        <ecNumber evidence="2">2.7.10.2</ecNumber>
    </recommendedName>
</protein>
<dbReference type="InterPro" id="IPR005702">
    <property type="entry name" value="Wzc-like_C"/>
</dbReference>
<dbReference type="FunFam" id="3.40.50.300:FF:000527">
    <property type="entry name" value="Tyrosine-protein kinase etk"/>
    <property type="match status" value="1"/>
</dbReference>
<dbReference type="InterPro" id="IPR025669">
    <property type="entry name" value="AAA_dom"/>
</dbReference>
<dbReference type="Gene3D" id="3.40.50.300">
    <property type="entry name" value="P-loop containing nucleotide triphosphate hydrolases"/>
    <property type="match status" value="1"/>
</dbReference>
<dbReference type="NCBIfam" id="TIGR01007">
    <property type="entry name" value="eps_fam"/>
    <property type="match status" value="1"/>
</dbReference>
<dbReference type="PANTHER" id="PTHR32309">
    <property type="entry name" value="TYROSINE-PROTEIN KINASE"/>
    <property type="match status" value="1"/>
</dbReference>
<dbReference type="AlphaFoldDB" id="A0A437SCY3"/>
<dbReference type="CDD" id="cd05387">
    <property type="entry name" value="BY-kinase"/>
    <property type="match status" value="1"/>
</dbReference>
<dbReference type="GO" id="GO:0005524">
    <property type="term" value="F:ATP binding"/>
    <property type="evidence" value="ECO:0007669"/>
    <property type="project" value="UniProtKB-KW"/>
</dbReference>
<evidence type="ECO:0000256" key="2">
    <source>
        <dbReference type="ARBA" id="ARBA00011903"/>
    </source>
</evidence>
<evidence type="ECO:0000313" key="11">
    <source>
        <dbReference type="Proteomes" id="UP000286687"/>
    </source>
</evidence>
<dbReference type="GO" id="GO:0004715">
    <property type="term" value="F:non-membrane spanning protein tyrosine kinase activity"/>
    <property type="evidence" value="ECO:0007669"/>
    <property type="project" value="UniProtKB-EC"/>
</dbReference>
<keyword evidence="4" id="KW-0547">Nucleotide-binding</keyword>
<dbReference type="InterPro" id="IPR027417">
    <property type="entry name" value="P-loop_NTPase"/>
</dbReference>
<dbReference type="Pfam" id="PF13614">
    <property type="entry name" value="AAA_31"/>
    <property type="match status" value="1"/>
</dbReference>
<dbReference type="EC" id="2.7.10.2" evidence="2"/>
<keyword evidence="7" id="KW-0829">Tyrosine-protein kinase</keyword>
<comment type="similarity">
    <text evidence="1">Belongs to the CpsD/CapB family.</text>
</comment>
<evidence type="ECO:0000256" key="5">
    <source>
        <dbReference type="ARBA" id="ARBA00022777"/>
    </source>
</evidence>
<organism evidence="10 11">
    <name type="scientific">Bacillus thuringiensis</name>
    <dbReference type="NCBI Taxonomy" id="1428"/>
    <lineage>
        <taxon>Bacteria</taxon>
        <taxon>Bacillati</taxon>
        <taxon>Bacillota</taxon>
        <taxon>Bacilli</taxon>
        <taxon>Bacillales</taxon>
        <taxon>Bacillaceae</taxon>
        <taxon>Bacillus</taxon>
        <taxon>Bacillus cereus group</taxon>
    </lineage>
</organism>
<keyword evidence="3" id="KW-0808">Transferase</keyword>
<dbReference type="GO" id="GO:0042802">
    <property type="term" value="F:identical protein binding"/>
    <property type="evidence" value="ECO:0007669"/>
    <property type="project" value="UniProtKB-ARBA"/>
</dbReference>
<dbReference type="Proteomes" id="UP000286687">
    <property type="component" value="Unassembled WGS sequence"/>
</dbReference>
<dbReference type="RefSeq" id="WP_127814518.1">
    <property type="nucleotide sequence ID" value="NZ_LDER01000351.1"/>
</dbReference>
<evidence type="ECO:0000256" key="1">
    <source>
        <dbReference type="ARBA" id="ARBA00007316"/>
    </source>
</evidence>
<feature type="domain" description="AAA" evidence="9">
    <location>
        <begin position="56"/>
        <end position="174"/>
    </location>
</feature>
<proteinExistence type="inferred from homology"/>
<sequence length="229" mass="25275">MVLKKNKVRQRRQLIAHARSNSSIAEQYRNIRTNIEFAAVDKPIQSLLITSPTSEAGKTTTAANLAVVFAQQGKKVLIVDTDLRKPVLHELFQVDNKYGLTSTLTGAQILEDCIKPTEVNGLYVFPCGPIPPNPAELLGSETMKETISHLHQIYDFIIFDTPPILAVSDAQILANQCHSSLLVIRCGVTEKADALKAKHILGNTHGKLLGAILNDREQQKGEGYYYSQN</sequence>
<evidence type="ECO:0000313" key="10">
    <source>
        <dbReference type="EMBL" id="RVU60838.1"/>
    </source>
</evidence>
<keyword evidence="6" id="KW-0067">ATP-binding</keyword>
<dbReference type="EMBL" id="LDER01000351">
    <property type="protein sequence ID" value="RVU60838.1"/>
    <property type="molecule type" value="Genomic_DNA"/>
</dbReference>
<reference evidence="10 11" key="1">
    <citation type="submission" date="2018-01" db="EMBL/GenBank/DDBJ databases">
        <title>Complete genome sequence of G25-42.</title>
        <authorList>
            <person name="Zheng Z."/>
            <person name="Sun M."/>
        </authorList>
    </citation>
    <scope>NUCLEOTIDE SEQUENCE [LARGE SCALE GENOMIC DNA]</scope>
    <source>
        <strain evidence="10 11">G25-42</strain>
    </source>
</reference>
<evidence type="ECO:0000256" key="8">
    <source>
        <dbReference type="ARBA" id="ARBA00051245"/>
    </source>
</evidence>
<keyword evidence="5 10" id="KW-0418">Kinase</keyword>
<evidence type="ECO:0000256" key="4">
    <source>
        <dbReference type="ARBA" id="ARBA00022741"/>
    </source>
</evidence>
<evidence type="ECO:0000256" key="3">
    <source>
        <dbReference type="ARBA" id="ARBA00022679"/>
    </source>
</evidence>
<gene>
    <name evidence="10" type="ORF">BM74_29120</name>
</gene>
<comment type="caution">
    <text evidence="10">The sequence shown here is derived from an EMBL/GenBank/DDBJ whole genome shotgun (WGS) entry which is preliminary data.</text>
</comment>
<comment type="catalytic activity">
    <reaction evidence="8">
        <text>L-tyrosyl-[protein] + ATP = O-phospho-L-tyrosyl-[protein] + ADP + H(+)</text>
        <dbReference type="Rhea" id="RHEA:10596"/>
        <dbReference type="Rhea" id="RHEA-COMP:10136"/>
        <dbReference type="Rhea" id="RHEA-COMP:20101"/>
        <dbReference type="ChEBI" id="CHEBI:15378"/>
        <dbReference type="ChEBI" id="CHEBI:30616"/>
        <dbReference type="ChEBI" id="CHEBI:46858"/>
        <dbReference type="ChEBI" id="CHEBI:61978"/>
        <dbReference type="ChEBI" id="CHEBI:456216"/>
        <dbReference type="EC" id="2.7.10.2"/>
    </reaction>
</comment>